<keyword evidence="2" id="KW-1185">Reference proteome</keyword>
<dbReference type="Proteomes" id="UP000499080">
    <property type="component" value="Unassembled WGS sequence"/>
</dbReference>
<reference evidence="1 2" key="1">
    <citation type="journal article" date="2019" name="Sci. Rep.">
        <title>Orb-weaving spider Araneus ventricosus genome elucidates the spidroin gene catalogue.</title>
        <authorList>
            <person name="Kono N."/>
            <person name="Nakamura H."/>
            <person name="Ohtoshi R."/>
            <person name="Moran D.A.P."/>
            <person name="Shinohara A."/>
            <person name="Yoshida Y."/>
            <person name="Fujiwara M."/>
            <person name="Mori M."/>
            <person name="Tomita M."/>
            <person name="Arakawa K."/>
        </authorList>
    </citation>
    <scope>NUCLEOTIDE SEQUENCE [LARGE SCALE GENOMIC DNA]</scope>
</reference>
<protein>
    <submittedName>
        <fullName evidence="1">Uncharacterized protein</fullName>
    </submittedName>
</protein>
<evidence type="ECO:0000313" key="1">
    <source>
        <dbReference type="EMBL" id="GBN81461.1"/>
    </source>
</evidence>
<dbReference type="EMBL" id="BGPR01019271">
    <property type="protein sequence ID" value="GBN81461.1"/>
    <property type="molecule type" value="Genomic_DNA"/>
</dbReference>
<name>A0A4Y2S0E9_ARAVE</name>
<comment type="caution">
    <text evidence="1">The sequence shown here is derived from an EMBL/GenBank/DDBJ whole genome shotgun (WGS) entry which is preliminary data.</text>
</comment>
<evidence type="ECO:0000313" key="2">
    <source>
        <dbReference type="Proteomes" id="UP000499080"/>
    </source>
</evidence>
<dbReference type="AlphaFoldDB" id="A0A4Y2S0E9"/>
<accession>A0A4Y2S0E9</accession>
<organism evidence="1 2">
    <name type="scientific">Araneus ventricosus</name>
    <name type="common">Orbweaver spider</name>
    <name type="synonym">Epeira ventricosa</name>
    <dbReference type="NCBI Taxonomy" id="182803"/>
    <lineage>
        <taxon>Eukaryota</taxon>
        <taxon>Metazoa</taxon>
        <taxon>Ecdysozoa</taxon>
        <taxon>Arthropoda</taxon>
        <taxon>Chelicerata</taxon>
        <taxon>Arachnida</taxon>
        <taxon>Araneae</taxon>
        <taxon>Araneomorphae</taxon>
        <taxon>Entelegynae</taxon>
        <taxon>Araneoidea</taxon>
        <taxon>Araneidae</taxon>
        <taxon>Araneus</taxon>
    </lineage>
</organism>
<proteinExistence type="predicted"/>
<sequence length="96" mass="10793">MDSGISKEETSVAEDTAAESQQLELCNLRKQRQERRVPYRASPYMPTGGISGVPKRSFRFPAHQISIKFCPRSIWGSLSAYLCLCEHNNSKADQDS</sequence>
<gene>
    <name evidence="1" type="ORF">AVEN_183233_1</name>
</gene>